<protein>
    <submittedName>
        <fullName evidence="1">Uncharacterized protein</fullName>
    </submittedName>
</protein>
<dbReference type="AlphaFoldDB" id="A0A381X8H6"/>
<organism evidence="1">
    <name type="scientific">marine metagenome</name>
    <dbReference type="NCBI Taxonomy" id="408172"/>
    <lineage>
        <taxon>unclassified sequences</taxon>
        <taxon>metagenomes</taxon>
        <taxon>ecological metagenomes</taxon>
    </lineage>
</organism>
<gene>
    <name evidence="1" type="ORF">METZ01_LOCUS113387</name>
</gene>
<accession>A0A381X8H6</accession>
<feature type="non-terminal residue" evidence="1">
    <location>
        <position position="1"/>
    </location>
</feature>
<evidence type="ECO:0000313" key="1">
    <source>
        <dbReference type="EMBL" id="SVA60533.1"/>
    </source>
</evidence>
<name>A0A381X8H6_9ZZZZ</name>
<sequence>VAGSLDDWCRSTLGPWTPSFQYWAFINSDGVDPQFIDIQALVVLGIRNCRF</sequence>
<reference evidence="1" key="1">
    <citation type="submission" date="2018-05" db="EMBL/GenBank/DDBJ databases">
        <authorList>
            <person name="Lanie J.A."/>
            <person name="Ng W.-L."/>
            <person name="Kazmierczak K.M."/>
            <person name="Andrzejewski T.M."/>
            <person name="Davidsen T.M."/>
            <person name="Wayne K.J."/>
            <person name="Tettelin H."/>
            <person name="Glass J.I."/>
            <person name="Rusch D."/>
            <person name="Podicherti R."/>
            <person name="Tsui H.-C.T."/>
            <person name="Winkler M.E."/>
        </authorList>
    </citation>
    <scope>NUCLEOTIDE SEQUENCE</scope>
</reference>
<dbReference type="EMBL" id="UINC01014139">
    <property type="protein sequence ID" value="SVA60533.1"/>
    <property type="molecule type" value="Genomic_DNA"/>
</dbReference>
<proteinExistence type="predicted"/>